<gene>
    <name evidence="6" type="primary">ydaO</name>
    <name evidence="6" type="ORF">COMA2_10352</name>
</gene>
<sequence>MIITDIIAPVMSLSTYGREHLNIHPLRSLCDNHPMILKRWLVGDPLKTAQARHERLSKTIALAIFSSNAISSVAYATEEILLVLILAGAAAVTWSIPVSLAILFLVLVLTISYRQIIYEYPEGGGAYVVARSNLGDRPALVAAAALMIDYILTVAVSVAAGIAALTSAIPSLFIHREALGLVAILFMIVMNLRGVRESGKFFAIPTYFAIGALGILVVVGTVRSLSNSGAPPLTTSPVEAETLTLFLVLRAFAAGCSAVTGMEVISNGVKAFRPPESKNAATTMIWMSTILASLFMGISWMAFHYGILAKVDETVVSQLARLTFGTGPIYYAIQIGTMALLVLAANSAFAGFPHLASILARDGFMPHQMATFGDRLVFSNGIIILGFFACLLLVVFEGDTHALIPLYAIGVFLSFTLSQAGMVKQWLVKKGTHWQTKLIVNGVGAVTTGIATVIIASTKFMQGAWIVFLLITVLLLMFQGIRSHYKAVSEQIALDRRGERPPLPRRNIVIIPISGLNRAVIRGLDYARSRPGEIRAVFVDVDPAESAKVKIQWAQWGGGVNLIALSSPYRSVLGSLLDYVEEVLEKDPDAWITVVIPEILPARWWQNILHNQRALMLKAALLFKDRVILIDVPYHLTR</sequence>
<proteinExistence type="predicted"/>
<feature type="transmembrane region" description="Helical" evidence="5">
    <location>
        <begin position="140"/>
        <end position="166"/>
    </location>
</feature>
<evidence type="ECO:0000256" key="2">
    <source>
        <dbReference type="ARBA" id="ARBA00022692"/>
    </source>
</evidence>
<dbReference type="InterPro" id="IPR053153">
    <property type="entry name" value="APC_K+_Transporter"/>
</dbReference>
<dbReference type="GO" id="GO:0022857">
    <property type="term" value="F:transmembrane transporter activity"/>
    <property type="evidence" value="ECO:0007669"/>
    <property type="project" value="InterPro"/>
</dbReference>
<dbReference type="Gene3D" id="1.20.1740.10">
    <property type="entry name" value="Amino acid/polyamine transporter I"/>
    <property type="match status" value="1"/>
</dbReference>
<feature type="transmembrane region" description="Helical" evidence="5">
    <location>
        <begin position="438"/>
        <end position="457"/>
    </location>
</feature>
<feature type="transmembrane region" description="Helical" evidence="5">
    <location>
        <begin position="201"/>
        <end position="222"/>
    </location>
</feature>
<dbReference type="AlphaFoldDB" id="A0A0S4L2S5"/>
<accession>A0A0S4L2S5</accession>
<feature type="transmembrane region" description="Helical" evidence="5">
    <location>
        <begin position="285"/>
        <end position="309"/>
    </location>
</feature>
<feature type="transmembrane region" description="Helical" evidence="5">
    <location>
        <begin position="56"/>
        <end position="75"/>
    </location>
</feature>
<feature type="transmembrane region" description="Helical" evidence="5">
    <location>
        <begin position="402"/>
        <end position="418"/>
    </location>
</feature>
<dbReference type="EMBL" id="CZPZ01000001">
    <property type="protein sequence ID" value="CUS31895.1"/>
    <property type="molecule type" value="Genomic_DNA"/>
</dbReference>
<organism evidence="6 7">
    <name type="scientific">Candidatus Nitrospira nitrificans</name>
    <dbReference type="NCBI Taxonomy" id="1742973"/>
    <lineage>
        <taxon>Bacteria</taxon>
        <taxon>Pseudomonadati</taxon>
        <taxon>Nitrospirota</taxon>
        <taxon>Nitrospiria</taxon>
        <taxon>Nitrospirales</taxon>
        <taxon>Nitrospiraceae</taxon>
        <taxon>Nitrospira</taxon>
    </lineage>
</organism>
<keyword evidence="2 5" id="KW-0812">Transmembrane</keyword>
<feature type="transmembrane region" description="Helical" evidence="5">
    <location>
        <begin position="376"/>
        <end position="396"/>
    </location>
</feature>
<evidence type="ECO:0000313" key="7">
    <source>
        <dbReference type="Proteomes" id="UP000198736"/>
    </source>
</evidence>
<feature type="transmembrane region" description="Helical" evidence="5">
    <location>
        <begin position="172"/>
        <end position="189"/>
    </location>
</feature>
<feature type="transmembrane region" description="Helical" evidence="5">
    <location>
        <begin position="329"/>
        <end position="355"/>
    </location>
</feature>
<dbReference type="Pfam" id="PF13520">
    <property type="entry name" value="AA_permease_2"/>
    <property type="match status" value="1"/>
</dbReference>
<dbReference type="Proteomes" id="UP000198736">
    <property type="component" value="Unassembled WGS sequence"/>
</dbReference>
<evidence type="ECO:0000256" key="4">
    <source>
        <dbReference type="ARBA" id="ARBA00023136"/>
    </source>
</evidence>
<keyword evidence="4 5" id="KW-0472">Membrane</keyword>
<protein>
    <submittedName>
        <fullName evidence="6">Uncharacterized amino acid permease YdaO</fullName>
    </submittedName>
</protein>
<feature type="transmembrane region" description="Helical" evidence="5">
    <location>
        <begin position="463"/>
        <end position="481"/>
    </location>
</feature>
<feature type="transmembrane region" description="Helical" evidence="5">
    <location>
        <begin position="81"/>
        <end position="109"/>
    </location>
</feature>
<dbReference type="STRING" id="1742973.COMA2_10352"/>
<evidence type="ECO:0000313" key="6">
    <source>
        <dbReference type="EMBL" id="CUS31895.1"/>
    </source>
</evidence>
<dbReference type="GO" id="GO:0016020">
    <property type="term" value="C:membrane"/>
    <property type="evidence" value="ECO:0007669"/>
    <property type="project" value="UniProtKB-SubCell"/>
</dbReference>
<evidence type="ECO:0000256" key="5">
    <source>
        <dbReference type="SAM" id="Phobius"/>
    </source>
</evidence>
<keyword evidence="3 5" id="KW-1133">Transmembrane helix</keyword>
<dbReference type="PANTHER" id="PTHR47704">
    <property type="entry name" value="POTASSIUM TRANSPORTER KIMA"/>
    <property type="match status" value="1"/>
</dbReference>
<dbReference type="InterPro" id="IPR002293">
    <property type="entry name" value="AA/rel_permease1"/>
</dbReference>
<feature type="transmembrane region" description="Helical" evidence="5">
    <location>
        <begin position="242"/>
        <end position="265"/>
    </location>
</feature>
<evidence type="ECO:0000256" key="1">
    <source>
        <dbReference type="ARBA" id="ARBA00004141"/>
    </source>
</evidence>
<name>A0A0S4L2S5_9BACT</name>
<comment type="subcellular location">
    <subcellularLocation>
        <location evidence="1">Membrane</location>
        <topology evidence="1">Multi-pass membrane protein</topology>
    </subcellularLocation>
</comment>
<reference evidence="7" key="1">
    <citation type="submission" date="2015-10" db="EMBL/GenBank/DDBJ databases">
        <authorList>
            <person name="Luecker S."/>
            <person name="Luecker S."/>
        </authorList>
    </citation>
    <scope>NUCLEOTIDE SEQUENCE [LARGE SCALE GENOMIC DNA]</scope>
</reference>
<dbReference type="PANTHER" id="PTHR47704:SF1">
    <property type="entry name" value="POTASSIUM TRANSPORTER KIMA"/>
    <property type="match status" value="1"/>
</dbReference>
<keyword evidence="7" id="KW-1185">Reference proteome</keyword>
<evidence type="ECO:0000256" key="3">
    <source>
        <dbReference type="ARBA" id="ARBA00022989"/>
    </source>
</evidence>